<dbReference type="Proteomes" id="UP000824120">
    <property type="component" value="Chromosome 4"/>
</dbReference>
<protein>
    <submittedName>
        <fullName evidence="1">Uncharacterized protein</fullName>
    </submittedName>
</protein>
<reference evidence="1 2" key="1">
    <citation type="submission" date="2020-09" db="EMBL/GenBank/DDBJ databases">
        <title>De no assembly of potato wild relative species, Solanum commersonii.</title>
        <authorList>
            <person name="Cho K."/>
        </authorList>
    </citation>
    <scope>NUCLEOTIDE SEQUENCE [LARGE SCALE GENOMIC DNA]</scope>
    <source>
        <strain evidence="1">LZ3.2</strain>
        <tissue evidence="1">Leaf</tissue>
    </source>
</reference>
<gene>
    <name evidence="1" type="ORF">H5410_022753</name>
</gene>
<evidence type="ECO:0000313" key="2">
    <source>
        <dbReference type="Proteomes" id="UP000824120"/>
    </source>
</evidence>
<accession>A0A9J5ZI24</accession>
<proteinExistence type="predicted"/>
<keyword evidence="2" id="KW-1185">Reference proteome</keyword>
<comment type="caution">
    <text evidence="1">The sequence shown here is derived from an EMBL/GenBank/DDBJ whole genome shotgun (WGS) entry which is preliminary data.</text>
</comment>
<sequence>MEWRWVWEREWGGMRKKPLNGCSSLRIGSISHSMGTNHLVEHIPEFGIKLREPVSKWNKIANLLNILPNINNFLKMMFIQHKIDDFPVITLTTKLRGLFILDATPVSIQEECRETRSRYPLGEHRSNPSTLINT</sequence>
<evidence type="ECO:0000313" key="1">
    <source>
        <dbReference type="EMBL" id="KAG5611472.1"/>
    </source>
</evidence>
<dbReference type="AlphaFoldDB" id="A0A9J5ZI24"/>
<name>A0A9J5ZI24_SOLCO</name>
<organism evidence="1 2">
    <name type="scientific">Solanum commersonii</name>
    <name type="common">Commerson's wild potato</name>
    <name type="synonym">Commerson's nightshade</name>
    <dbReference type="NCBI Taxonomy" id="4109"/>
    <lineage>
        <taxon>Eukaryota</taxon>
        <taxon>Viridiplantae</taxon>
        <taxon>Streptophyta</taxon>
        <taxon>Embryophyta</taxon>
        <taxon>Tracheophyta</taxon>
        <taxon>Spermatophyta</taxon>
        <taxon>Magnoliopsida</taxon>
        <taxon>eudicotyledons</taxon>
        <taxon>Gunneridae</taxon>
        <taxon>Pentapetalae</taxon>
        <taxon>asterids</taxon>
        <taxon>lamiids</taxon>
        <taxon>Solanales</taxon>
        <taxon>Solanaceae</taxon>
        <taxon>Solanoideae</taxon>
        <taxon>Solaneae</taxon>
        <taxon>Solanum</taxon>
    </lineage>
</organism>
<dbReference type="EMBL" id="JACXVP010000004">
    <property type="protein sequence ID" value="KAG5611472.1"/>
    <property type="molecule type" value="Genomic_DNA"/>
</dbReference>